<gene>
    <name evidence="9" type="ORF">F1D05_28690</name>
</gene>
<dbReference type="Gene3D" id="1.20.1250.20">
    <property type="entry name" value="MFS general substrate transporter like domains"/>
    <property type="match status" value="1"/>
</dbReference>
<dbReference type="InterPro" id="IPR010290">
    <property type="entry name" value="TM_effector"/>
</dbReference>
<dbReference type="InterPro" id="IPR020846">
    <property type="entry name" value="MFS_dom"/>
</dbReference>
<dbReference type="Pfam" id="PF05977">
    <property type="entry name" value="MFS_3"/>
    <property type="match status" value="1"/>
</dbReference>
<evidence type="ECO:0000259" key="8">
    <source>
        <dbReference type="PROSITE" id="PS50850"/>
    </source>
</evidence>
<feature type="transmembrane region" description="Helical" evidence="7">
    <location>
        <begin position="55"/>
        <end position="74"/>
    </location>
</feature>
<keyword evidence="2" id="KW-0813">Transport</keyword>
<evidence type="ECO:0000313" key="9">
    <source>
        <dbReference type="EMBL" id="QNE21161.1"/>
    </source>
</evidence>
<dbReference type="PROSITE" id="PS50850">
    <property type="entry name" value="MFS"/>
    <property type="match status" value="1"/>
</dbReference>
<proteinExistence type="predicted"/>
<keyword evidence="3" id="KW-1003">Cell membrane</keyword>
<feature type="transmembrane region" description="Helical" evidence="7">
    <location>
        <begin position="221"/>
        <end position="243"/>
    </location>
</feature>
<evidence type="ECO:0000256" key="7">
    <source>
        <dbReference type="SAM" id="Phobius"/>
    </source>
</evidence>
<dbReference type="GO" id="GO:0022857">
    <property type="term" value="F:transmembrane transporter activity"/>
    <property type="evidence" value="ECO:0007669"/>
    <property type="project" value="InterPro"/>
</dbReference>
<keyword evidence="4 7" id="KW-0812">Transmembrane</keyword>
<feature type="transmembrane region" description="Helical" evidence="7">
    <location>
        <begin position="86"/>
        <end position="104"/>
    </location>
</feature>
<keyword evidence="5 7" id="KW-1133">Transmembrane helix</keyword>
<feature type="transmembrane region" description="Helical" evidence="7">
    <location>
        <begin position="110"/>
        <end position="129"/>
    </location>
</feature>
<name>A0A7G6X4J6_9ACTN</name>
<evidence type="ECO:0000256" key="3">
    <source>
        <dbReference type="ARBA" id="ARBA00022475"/>
    </source>
</evidence>
<dbReference type="PANTHER" id="PTHR23513:SF9">
    <property type="entry name" value="ENTEROBACTIN EXPORTER ENTS"/>
    <property type="match status" value="1"/>
</dbReference>
<dbReference type="SUPFAM" id="SSF103473">
    <property type="entry name" value="MFS general substrate transporter"/>
    <property type="match status" value="1"/>
</dbReference>
<evidence type="ECO:0000256" key="4">
    <source>
        <dbReference type="ARBA" id="ARBA00022692"/>
    </source>
</evidence>
<evidence type="ECO:0000256" key="5">
    <source>
        <dbReference type="ARBA" id="ARBA00022989"/>
    </source>
</evidence>
<organism evidence="9 10">
    <name type="scientific">Kribbella qitaiheensis</name>
    <dbReference type="NCBI Taxonomy" id="1544730"/>
    <lineage>
        <taxon>Bacteria</taxon>
        <taxon>Bacillati</taxon>
        <taxon>Actinomycetota</taxon>
        <taxon>Actinomycetes</taxon>
        <taxon>Propionibacteriales</taxon>
        <taxon>Kribbellaceae</taxon>
        <taxon>Kribbella</taxon>
    </lineage>
</organism>
<dbReference type="Proteomes" id="UP000515563">
    <property type="component" value="Chromosome"/>
</dbReference>
<evidence type="ECO:0000313" key="10">
    <source>
        <dbReference type="Proteomes" id="UP000515563"/>
    </source>
</evidence>
<keyword evidence="10" id="KW-1185">Reference proteome</keyword>
<evidence type="ECO:0000256" key="6">
    <source>
        <dbReference type="ARBA" id="ARBA00023136"/>
    </source>
</evidence>
<dbReference type="EMBL" id="CP043661">
    <property type="protein sequence ID" value="QNE21161.1"/>
    <property type="molecule type" value="Genomic_DNA"/>
</dbReference>
<keyword evidence="6 7" id="KW-0472">Membrane</keyword>
<dbReference type="KEGG" id="kqi:F1D05_28690"/>
<feature type="transmembrane region" description="Helical" evidence="7">
    <location>
        <begin position="150"/>
        <end position="175"/>
    </location>
</feature>
<comment type="subcellular location">
    <subcellularLocation>
        <location evidence="1">Cell inner membrane</location>
        <topology evidence="1">Multi-pass membrane protein</topology>
    </subcellularLocation>
</comment>
<dbReference type="InterPro" id="IPR036259">
    <property type="entry name" value="MFS_trans_sf"/>
</dbReference>
<protein>
    <submittedName>
        <fullName evidence="9">MFS transporter</fullName>
    </submittedName>
</protein>
<feature type="transmembrane region" description="Helical" evidence="7">
    <location>
        <begin position="381"/>
        <end position="401"/>
    </location>
</feature>
<feature type="transmembrane region" description="Helical" evidence="7">
    <location>
        <begin position="181"/>
        <end position="200"/>
    </location>
</feature>
<dbReference type="CDD" id="cd06173">
    <property type="entry name" value="MFS_MefA_like"/>
    <property type="match status" value="1"/>
</dbReference>
<dbReference type="PANTHER" id="PTHR23513">
    <property type="entry name" value="INTEGRAL MEMBRANE EFFLUX PROTEIN-RELATED"/>
    <property type="match status" value="1"/>
</dbReference>
<reference evidence="9 10" key="2">
    <citation type="journal article" date="2020" name="Microbiol. Resour. Announc.">
        <title>Antarctic desert soil bacteria exhibit high novel natural product potential, evaluated through long-read genome sequencing and comparative genomics.</title>
        <authorList>
            <person name="Benaud N."/>
            <person name="Edwards R.J."/>
            <person name="Amos T.G."/>
            <person name="D'Agostino P.M."/>
            <person name="Gutierrez-Chavez C."/>
            <person name="Montgomery K."/>
            <person name="Nicetic I."/>
            <person name="Ferrari B.C."/>
        </authorList>
    </citation>
    <scope>NUCLEOTIDE SEQUENCE [LARGE SCALE GENOMIC DNA]</scope>
    <source>
        <strain evidence="9 10">SPB151</strain>
    </source>
</reference>
<feature type="transmembrane region" description="Helical" evidence="7">
    <location>
        <begin position="263"/>
        <end position="285"/>
    </location>
</feature>
<dbReference type="GO" id="GO:0005886">
    <property type="term" value="C:plasma membrane"/>
    <property type="evidence" value="ECO:0007669"/>
    <property type="project" value="UniProtKB-SubCell"/>
</dbReference>
<sequence length="416" mass="43583">MGLWAVARLLTDIRPLRESADFRRLWIGSTVSQLGQQMTAVTVSIQVYALTHSTFAVGLVGLCSLVPLIVFGLYGGAMADAIDRRTLALVSSTGLWLLSMLLVAQSELHWNQVGVLYGVVAAQSACFAVNNPARSAIIPRLIRPELLPAANTLSQAAFNLGFTAGPLLGAVVIAWQGFGAAYLVDVITFTAALYALFRLPPVPPTGLVRRAGLRSVLEGFTFLRTAPALLATFLADILAMVFAQPRALFPAVAGSFFAGGVRTVGVLQAAPALGALVGVLFSGWVSRLRRQGVAIVAAITVYAAAVGLFGLSRTIWLGVALLAMSGAADMVSSAYRNTVLQSAAPDAMRGRLQGVFIVVVAGGPRLGDFVAGTTASLTTPTIALLAGAAVCITGLFVLLAWNKPFRAYDSEVRALR</sequence>
<reference evidence="10" key="1">
    <citation type="submission" date="2019-09" db="EMBL/GenBank/DDBJ databases">
        <title>Antimicrobial potential of Antarctic Bacteria.</title>
        <authorList>
            <person name="Benaud N."/>
            <person name="Edwards R.J."/>
            <person name="Ferrari B.C."/>
        </authorList>
    </citation>
    <scope>NUCLEOTIDE SEQUENCE [LARGE SCALE GENOMIC DNA]</scope>
    <source>
        <strain evidence="10">SPB151</strain>
    </source>
</reference>
<evidence type="ECO:0000256" key="2">
    <source>
        <dbReference type="ARBA" id="ARBA00022448"/>
    </source>
</evidence>
<feature type="transmembrane region" description="Helical" evidence="7">
    <location>
        <begin position="292"/>
        <end position="309"/>
    </location>
</feature>
<dbReference type="AlphaFoldDB" id="A0A7G6X4J6"/>
<accession>A0A7G6X4J6</accession>
<evidence type="ECO:0000256" key="1">
    <source>
        <dbReference type="ARBA" id="ARBA00004429"/>
    </source>
</evidence>
<feature type="domain" description="Major facilitator superfamily (MFS) profile" evidence="8">
    <location>
        <begin position="224"/>
        <end position="416"/>
    </location>
</feature>